<proteinExistence type="predicted"/>
<keyword evidence="2" id="KW-1185">Reference proteome</keyword>
<dbReference type="Proteomes" id="UP000318833">
    <property type="component" value="Unassembled WGS sequence"/>
</dbReference>
<dbReference type="OrthoDB" id="1164716at2"/>
<dbReference type="RefSeq" id="WP_109434346.1">
    <property type="nucleotide sequence ID" value="NZ_CANLFO010000012.1"/>
</dbReference>
<gene>
    <name evidence="1" type="ORF">FOF46_19090</name>
</gene>
<dbReference type="AlphaFoldDB" id="A0A554VGP4"/>
<dbReference type="EMBL" id="VLNR01000044">
    <property type="protein sequence ID" value="TSE06573.1"/>
    <property type="molecule type" value="Genomic_DNA"/>
</dbReference>
<evidence type="ECO:0000313" key="2">
    <source>
        <dbReference type="Proteomes" id="UP000318833"/>
    </source>
</evidence>
<accession>A0A554VGP4</accession>
<reference evidence="1 2" key="1">
    <citation type="submission" date="2019-07" db="EMBL/GenBank/DDBJ databases">
        <title>The draft genome sequence of Aquimarina algiphila M91.</title>
        <authorList>
            <person name="Meng X."/>
        </authorList>
    </citation>
    <scope>NUCLEOTIDE SEQUENCE [LARGE SCALE GENOMIC DNA]</scope>
    <source>
        <strain evidence="1 2">M91</strain>
    </source>
</reference>
<name>A0A554VGP4_9FLAO</name>
<protein>
    <submittedName>
        <fullName evidence="1">Uncharacterized protein</fullName>
    </submittedName>
</protein>
<organism evidence="1 2">
    <name type="scientific">Aquimarina algiphila</name>
    <dbReference type="NCBI Taxonomy" id="2047982"/>
    <lineage>
        <taxon>Bacteria</taxon>
        <taxon>Pseudomonadati</taxon>
        <taxon>Bacteroidota</taxon>
        <taxon>Flavobacteriia</taxon>
        <taxon>Flavobacteriales</taxon>
        <taxon>Flavobacteriaceae</taxon>
        <taxon>Aquimarina</taxon>
    </lineage>
</organism>
<comment type="caution">
    <text evidence="1">The sequence shown here is derived from an EMBL/GenBank/DDBJ whole genome shotgun (WGS) entry which is preliminary data.</text>
</comment>
<sequence length="404" mass="45227">MKKVILYLLVAVSTFGVYGQEKPTDVVYRRSSLFTLMVTDKEREYADVIEEAFTSAEIPEKFNNHNIELRTIAKVYDESLSKEEIKEAQKVAIQEYFSTNKIAKAVVAKWFNRSEQGGFNMDLISERGSYNATELDVKIAKNSERGLALLADAGEELIKNTFIVVNDFKYISKEEVAEKAKAGLGFAASLAGNGGGLGSKLAGKALDVAGKGYVIKTTSNLYKLVWNEETAAIFYNDYWTDDANLDEAKKKAFDESDIFKVELIGTEVAWADLQSSSFTRKSEEQLVSIATVKAVDAVIAKLQRKYEVFRTKTPLISGDPLSAKIGLKEGLEGGDKYEVLEQTIDKNGKTVYKRQGVIKVNKKQIWDNRFMAGEEHESTEEIKEYTLFKGGKNFYSGMLIRQIN</sequence>
<evidence type="ECO:0000313" key="1">
    <source>
        <dbReference type="EMBL" id="TSE06573.1"/>
    </source>
</evidence>